<gene>
    <name evidence="2" type="ORF">QJ522_06730</name>
</gene>
<keyword evidence="1" id="KW-0812">Transmembrane</keyword>
<dbReference type="AlphaFoldDB" id="A0AAW6TZ80"/>
<feature type="transmembrane region" description="Helical" evidence="1">
    <location>
        <begin position="74"/>
        <end position="99"/>
    </location>
</feature>
<protein>
    <submittedName>
        <fullName evidence="2">PLD nuclease N-terminal domain-containing protein</fullName>
    </submittedName>
</protein>
<evidence type="ECO:0000313" key="3">
    <source>
        <dbReference type="Proteomes" id="UP001431776"/>
    </source>
</evidence>
<proteinExistence type="predicted"/>
<evidence type="ECO:0000313" key="2">
    <source>
        <dbReference type="EMBL" id="MDI6448734.1"/>
    </source>
</evidence>
<keyword evidence="1" id="KW-1133">Transmembrane helix</keyword>
<keyword evidence="3" id="KW-1185">Reference proteome</keyword>
<sequence>MATVLWGILIAYLLFWAALLIGCLRRREFCPLFLDSRRTRLFWLATFVFVNPLLTLLYLIFGRMRSPQARPVRLVRDLVLVLAILGFFVNIPGLTHLWMQPFLGRASVADRPAEAHLAVIEASNNTNTFSSTSSGDNSRLACRHMAVIVEGDHPLLHRIGAKLTERLGEIPAVETVELHRDGAFPTDGRRAPDVFVRLVVGNLKETALPYSLKLSAEIGAEIGRAPLHSTHYYQDTHTPPRLNFSLRIEMRHTSSTTGYESVRYTMAAGNIAKDLGEQIAKTLGQWRDKHGLLPELPDDFYGSYGANELPEPLKALAPVPLCSYSGLLTHNETFYQFALAGEVVETIKDMRDAMVASGWKELTSDLESSSINLRFRKDDRQMQIFQLRRREPSRGTVVRTTSSRENSTTLFGVADVLHFGYDERRAVLDGLLVAPVSMERLMLFERMFDKEQQERWLDILEEQPPRDALTQIRLAEMYEHRDRKEQAAAALVRAKALLWAARDDSTLKGRIKRLAKKLGDESLIDDPPAPGDFRDAGFVEVLPGETVELEAGIDEPMVVFCFDGEGEPVVSAVTVRRSDNEDDRFIVEHFQRQKHGSGWGSHGGFGVHGGPWQGLVRQSRQNVSVVWKIGQIATQERFTMNVAIEER</sequence>
<evidence type="ECO:0000256" key="1">
    <source>
        <dbReference type="SAM" id="Phobius"/>
    </source>
</evidence>
<dbReference type="RefSeq" id="WP_349244143.1">
    <property type="nucleotide sequence ID" value="NZ_JASCXX010000006.1"/>
</dbReference>
<feature type="transmembrane region" description="Helical" evidence="1">
    <location>
        <begin position="42"/>
        <end position="62"/>
    </location>
</feature>
<organism evidence="2 3">
    <name type="scientific">Anaerobaca lacustris</name>
    <dbReference type="NCBI Taxonomy" id="3044600"/>
    <lineage>
        <taxon>Bacteria</taxon>
        <taxon>Pseudomonadati</taxon>
        <taxon>Planctomycetota</taxon>
        <taxon>Phycisphaerae</taxon>
        <taxon>Sedimentisphaerales</taxon>
        <taxon>Anaerobacaceae</taxon>
        <taxon>Anaerobaca</taxon>
    </lineage>
</organism>
<name>A0AAW6TZ80_9BACT</name>
<dbReference type="EMBL" id="JASCXX010000006">
    <property type="protein sequence ID" value="MDI6448734.1"/>
    <property type="molecule type" value="Genomic_DNA"/>
</dbReference>
<comment type="caution">
    <text evidence="2">The sequence shown here is derived from an EMBL/GenBank/DDBJ whole genome shotgun (WGS) entry which is preliminary data.</text>
</comment>
<keyword evidence="1" id="KW-0472">Membrane</keyword>
<accession>A0AAW6TZ80</accession>
<dbReference type="Proteomes" id="UP001431776">
    <property type="component" value="Unassembled WGS sequence"/>
</dbReference>
<reference evidence="2" key="1">
    <citation type="submission" date="2023-05" db="EMBL/GenBank/DDBJ databases">
        <title>Anaerotaeda fermentans gen. nov., sp. nov., a novel anaerobic planctomycete of the new family within the order Sedimentisphaerales isolated from Taman Peninsula, Russia.</title>
        <authorList>
            <person name="Khomyakova M.A."/>
            <person name="Merkel A.Y."/>
            <person name="Slobodkin A.I."/>
        </authorList>
    </citation>
    <scope>NUCLEOTIDE SEQUENCE</scope>
    <source>
        <strain evidence="2">M17dextr</strain>
    </source>
</reference>